<protein>
    <submittedName>
        <fullName evidence="9">Putative ABC transporter permease protein</fullName>
    </submittedName>
</protein>
<organism evidence="9 10">
    <name type="scientific">Gordonia alkanivorans NBRC 16433</name>
    <dbReference type="NCBI Taxonomy" id="1027371"/>
    <lineage>
        <taxon>Bacteria</taxon>
        <taxon>Bacillati</taxon>
        <taxon>Actinomycetota</taxon>
        <taxon>Actinomycetes</taxon>
        <taxon>Mycobacteriales</taxon>
        <taxon>Gordoniaceae</taxon>
        <taxon>Gordonia</taxon>
    </lineage>
</organism>
<dbReference type="PANTHER" id="PTHR30151:SF20">
    <property type="entry name" value="ABC TRANSPORTER PERMEASE PROTEIN HI_0355-RELATED"/>
    <property type="match status" value="1"/>
</dbReference>
<evidence type="ECO:0000313" key="9">
    <source>
        <dbReference type="EMBL" id="GAA11363.1"/>
    </source>
</evidence>
<dbReference type="PANTHER" id="PTHR30151">
    <property type="entry name" value="ALKANE SULFONATE ABC TRANSPORTER-RELATED, MEMBRANE SUBUNIT"/>
    <property type="match status" value="1"/>
</dbReference>
<evidence type="ECO:0000256" key="5">
    <source>
        <dbReference type="ARBA" id="ARBA00022989"/>
    </source>
</evidence>
<keyword evidence="3" id="KW-1003">Cell membrane</keyword>
<feature type="transmembrane region" description="Helical" evidence="7">
    <location>
        <begin position="138"/>
        <end position="159"/>
    </location>
</feature>
<accession>F9VRX4</accession>
<evidence type="ECO:0000256" key="7">
    <source>
        <dbReference type="SAM" id="Phobius"/>
    </source>
</evidence>
<evidence type="ECO:0000313" key="10">
    <source>
        <dbReference type="Proteomes" id="UP000003558"/>
    </source>
</evidence>
<keyword evidence="6 7" id="KW-0472">Membrane</keyword>
<comment type="caution">
    <text evidence="9">The sequence shown here is derived from an EMBL/GenBank/DDBJ whole genome shotgun (WGS) entry which is preliminary data.</text>
</comment>
<gene>
    <name evidence="9" type="ORF">GOALK_029_00180</name>
</gene>
<evidence type="ECO:0000256" key="1">
    <source>
        <dbReference type="ARBA" id="ARBA00004651"/>
    </source>
</evidence>
<dbReference type="AlphaFoldDB" id="F9VRX4"/>
<feature type="transmembrane region" description="Helical" evidence="7">
    <location>
        <begin position="195"/>
        <end position="217"/>
    </location>
</feature>
<feature type="transmembrane region" description="Helical" evidence="7">
    <location>
        <begin position="237"/>
        <end position="261"/>
    </location>
</feature>
<dbReference type="Proteomes" id="UP000003558">
    <property type="component" value="Unassembled WGS sequence"/>
</dbReference>
<reference evidence="9 10" key="1">
    <citation type="submission" date="2011-05" db="EMBL/GenBank/DDBJ databases">
        <title>Whole genome shotgun sequence of Gordonia alkanivorans NBRC 16433.</title>
        <authorList>
            <person name="Hosoyama A."/>
            <person name="Nakamura S."/>
            <person name="Takarada H."/>
            <person name="Tsuchikane K."/>
            <person name="Yamazaki S."/>
            <person name="Fujita N."/>
        </authorList>
    </citation>
    <scope>NUCLEOTIDE SEQUENCE [LARGE SCALE GENOMIC DNA]</scope>
    <source>
        <strain evidence="9 10">NBRC 16433</strain>
    </source>
</reference>
<evidence type="ECO:0000256" key="6">
    <source>
        <dbReference type="ARBA" id="ARBA00023136"/>
    </source>
</evidence>
<dbReference type="STRING" id="1027371.GOALK_029_00180"/>
<keyword evidence="5 7" id="KW-1133">Transmembrane helix</keyword>
<evidence type="ECO:0000256" key="2">
    <source>
        <dbReference type="ARBA" id="ARBA00022448"/>
    </source>
</evidence>
<dbReference type="EMBL" id="BACI01000029">
    <property type="protein sequence ID" value="GAA11363.1"/>
    <property type="molecule type" value="Genomic_DNA"/>
</dbReference>
<dbReference type="eggNOG" id="COG0600">
    <property type="taxonomic scope" value="Bacteria"/>
</dbReference>
<feature type="transmembrane region" description="Helical" evidence="7">
    <location>
        <begin position="109"/>
        <end position="132"/>
    </location>
</feature>
<evidence type="ECO:0000256" key="3">
    <source>
        <dbReference type="ARBA" id="ARBA00022475"/>
    </source>
</evidence>
<evidence type="ECO:0000256" key="4">
    <source>
        <dbReference type="ARBA" id="ARBA00022692"/>
    </source>
</evidence>
<comment type="subcellular location">
    <subcellularLocation>
        <location evidence="1">Cell membrane</location>
        <topology evidence="1">Multi-pass membrane protein</topology>
    </subcellularLocation>
</comment>
<evidence type="ECO:0000259" key="8">
    <source>
        <dbReference type="Pfam" id="PF00528"/>
    </source>
</evidence>
<keyword evidence="4 7" id="KW-0812">Transmembrane</keyword>
<sequence length="268" mass="27871">MTAAVLDIAMTGKRARSRQVGGLRDTAIVVGMVAFVPVAWWSVAATGVLGPGFIGPGEAVKALIEQWDIVWYNALPTVSAAVTGALILVAMMAVGLFVAGVLSSVTPWFVALSVVVGSVPLISLTPALSLFFSRGTALITTVVVLAGLVPVAATLAACARVSQQGYEELGALYEAGRLTWWTNVGFWRSIPSIGVGLRTMLPACFVGAIVAEWSGAAGERGLGSLMANALFSYQIDLLWATLMLAAVVSLVLLAVVSLLMAPLERAVR</sequence>
<proteinExistence type="predicted"/>
<dbReference type="GO" id="GO:0055085">
    <property type="term" value="P:transmembrane transport"/>
    <property type="evidence" value="ECO:0007669"/>
    <property type="project" value="InterPro"/>
</dbReference>
<name>F9VRX4_9ACTN</name>
<feature type="transmembrane region" description="Helical" evidence="7">
    <location>
        <begin position="26"/>
        <end position="49"/>
    </location>
</feature>
<feature type="domain" description="ABC transmembrane type-1" evidence="8">
    <location>
        <begin position="94"/>
        <end position="268"/>
    </location>
</feature>
<dbReference type="RefSeq" id="WP_006357531.1">
    <property type="nucleotide sequence ID" value="NZ_BACI01000029.1"/>
</dbReference>
<keyword evidence="2" id="KW-0813">Transport</keyword>
<dbReference type="InterPro" id="IPR000515">
    <property type="entry name" value="MetI-like"/>
</dbReference>
<dbReference type="GO" id="GO:0005886">
    <property type="term" value="C:plasma membrane"/>
    <property type="evidence" value="ECO:0007669"/>
    <property type="project" value="UniProtKB-SubCell"/>
</dbReference>
<dbReference type="Pfam" id="PF00528">
    <property type="entry name" value="BPD_transp_1"/>
    <property type="match status" value="1"/>
</dbReference>
<feature type="transmembrane region" description="Helical" evidence="7">
    <location>
        <begin position="69"/>
        <end position="102"/>
    </location>
</feature>